<proteinExistence type="predicted"/>
<feature type="compositionally biased region" description="Basic and acidic residues" evidence="1">
    <location>
        <begin position="1"/>
        <end position="23"/>
    </location>
</feature>
<feature type="transmembrane region" description="Helical" evidence="2">
    <location>
        <begin position="310"/>
        <end position="329"/>
    </location>
</feature>
<comment type="caution">
    <text evidence="3">The sequence shown here is derived from an EMBL/GenBank/DDBJ whole genome shotgun (WGS) entry which is preliminary data.</text>
</comment>
<feature type="region of interest" description="Disordered" evidence="1">
    <location>
        <begin position="1"/>
        <end position="68"/>
    </location>
</feature>
<evidence type="ECO:0000256" key="2">
    <source>
        <dbReference type="SAM" id="Phobius"/>
    </source>
</evidence>
<feature type="transmembrane region" description="Helical" evidence="2">
    <location>
        <begin position="114"/>
        <end position="133"/>
    </location>
</feature>
<feature type="transmembrane region" description="Helical" evidence="2">
    <location>
        <begin position="503"/>
        <end position="523"/>
    </location>
</feature>
<keyword evidence="4" id="KW-1185">Reference proteome</keyword>
<dbReference type="Pfam" id="PF04087">
    <property type="entry name" value="DUF389"/>
    <property type="match status" value="1"/>
</dbReference>
<evidence type="ECO:0000313" key="4">
    <source>
        <dbReference type="Proteomes" id="UP001172738"/>
    </source>
</evidence>
<feature type="transmembrane region" description="Helical" evidence="2">
    <location>
        <begin position="368"/>
        <end position="389"/>
    </location>
</feature>
<feature type="compositionally biased region" description="Basic and acidic residues" evidence="1">
    <location>
        <begin position="37"/>
        <end position="48"/>
    </location>
</feature>
<protein>
    <submittedName>
        <fullName evidence="3">DUF389 domain-containing protein</fullName>
    </submittedName>
</protein>
<sequence length="617" mass="63785">MAGSRNSDDEARGDVDATPREDAAPGAGAQPPISPGNRKDDSLPKADDPVNGAEPAPETGAIPALRSGAPGVGSTVKETLIAITNPVALRGVGSALGGGLVLLLPGLAFNTLQLVFAVALFGSAALDVIYVFSGRRRWGRQRHRAYVMLRALLTLGFLALVGLLAFYGDAGDGIGLELAVVLAGFYVLVRALLVIGSSIRGKNVAGHRVIRIASGVAAAAMAVLAIAWPDAVVQGALVILAVGALILGALLVAWGLRYAEHPERTQIDPYSTTIGEVLWDWIRQSDIGKRSRAEVSQTLYFEGRDRLSKLGAWWVMLVLSVAIASYAVMADSTAVVIGAMLVAPLMVPILGLAGALVNGWANRAGQSVLLVGLGTGVAILLSYGLAAWAPVAIAFDTNTQITSRVNPTALDMLIALAAGAAGAFATVNSRVASGIAGVAIAVALVPPLAVTGISLAKGREDDALGSFLLYLTNFVAIVVAAAFVFVLTGFARHKVLQRNPWGIVATVAPYVALAAVVMVPLVFTSQSAFSTSSNSARVQTLVEDWLGDDSDLLVQSISIDGSEITVMLVGPGQSPDPRDLQDAIVDDLNWRVALTVGVTPVEVTVLPTATPSTLLGN</sequence>
<dbReference type="RefSeq" id="WP_301126324.1">
    <property type="nucleotide sequence ID" value="NZ_JAUHPV010000002.1"/>
</dbReference>
<feature type="transmembrane region" description="Helical" evidence="2">
    <location>
        <begin position="234"/>
        <end position="256"/>
    </location>
</feature>
<feature type="transmembrane region" description="Helical" evidence="2">
    <location>
        <begin position="409"/>
        <end position="427"/>
    </location>
</feature>
<feature type="transmembrane region" description="Helical" evidence="2">
    <location>
        <begin position="467"/>
        <end position="491"/>
    </location>
</feature>
<feature type="transmembrane region" description="Helical" evidence="2">
    <location>
        <begin position="145"/>
        <end position="168"/>
    </location>
</feature>
<dbReference type="PANTHER" id="PTHR20992">
    <property type="entry name" value="AT15442P-RELATED"/>
    <property type="match status" value="1"/>
</dbReference>
<dbReference type="PANTHER" id="PTHR20992:SF9">
    <property type="entry name" value="AT15442P-RELATED"/>
    <property type="match status" value="1"/>
</dbReference>
<name>A0ABT8FZ69_9MICO</name>
<feature type="transmembrane region" description="Helical" evidence="2">
    <location>
        <begin position="174"/>
        <end position="197"/>
    </location>
</feature>
<keyword evidence="2" id="KW-0472">Membrane</keyword>
<reference evidence="3" key="1">
    <citation type="submission" date="2023-06" db="EMBL/GenBank/DDBJ databases">
        <title>SYSU T00b26.</title>
        <authorList>
            <person name="Gao L."/>
            <person name="Fang B.-Z."/>
            <person name="Li W.-J."/>
        </authorList>
    </citation>
    <scope>NUCLEOTIDE SEQUENCE</scope>
    <source>
        <strain evidence="3">SYSU T00b26</strain>
    </source>
</reference>
<gene>
    <name evidence="3" type="ORF">QQX04_03500</name>
</gene>
<feature type="transmembrane region" description="Helical" evidence="2">
    <location>
        <begin position="87"/>
        <end position="108"/>
    </location>
</feature>
<dbReference type="InterPro" id="IPR005240">
    <property type="entry name" value="DUF389"/>
</dbReference>
<feature type="transmembrane region" description="Helical" evidence="2">
    <location>
        <begin position="335"/>
        <end position="356"/>
    </location>
</feature>
<organism evidence="3 4">
    <name type="scientific">Demequina zhanjiangensis</name>
    <dbReference type="NCBI Taxonomy" id="3051659"/>
    <lineage>
        <taxon>Bacteria</taxon>
        <taxon>Bacillati</taxon>
        <taxon>Actinomycetota</taxon>
        <taxon>Actinomycetes</taxon>
        <taxon>Micrococcales</taxon>
        <taxon>Demequinaceae</taxon>
        <taxon>Demequina</taxon>
    </lineage>
</organism>
<keyword evidence="2" id="KW-0812">Transmembrane</keyword>
<feature type="transmembrane region" description="Helical" evidence="2">
    <location>
        <begin position="209"/>
        <end position="228"/>
    </location>
</feature>
<dbReference type="EMBL" id="JAUHPV010000002">
    <property type="protein sequence ID" value="MDN4472057.1"/>
    <property type="molecule type" value="Genomic_DNA"/>
</dbReference>
<evidence type="ECO:0000313" key="3">
    <source>
        <dbReference type="EMBL" id="MDN4472057.1"/>
    </source>
</evidence>
<dbReference type="Proteomes" id="UP001172738">
    <property type="component" value="Unassembled WGS sequence"/>
</dbReference>
<evidence type="ECO:0000256" key="1">
    <source>
        <dbReference type="SAM" id="MobiDB-lite"/>
    </source>
</evidence>
<keyword evidence="2" id="KW-1133">Transmembrane helix</keyword>
<accession>A0ABT8FZ69</accession>
<feature type="transmembrane region" description="Helical" evidence="2">
    <location>
        <begin position="434"/>
        <end position="455"/>
    </location>
</feature>